<comment type="function">
    <text evidence="5">One of the proteins that surrounds the polypeptide exit tunnel on the outside of the subunit.</text>
</comment>
<dbReference type="SMART" id="SM00739">
    <property type="entry name" value="KOW"/>
    <property type="match status" value="1"/>
</dbReference>
<accession>A0A2G9YDZ9</accession>
<dbReference type="PANTHER" id="PTHR12903">
    <property type="entry name" value="MITOCHONDRIAL RIBOSOMAL PROTEIN L24"/>
    <property type="match status" value="1"/>
</dbReference>
<dbReference type="Proteomes" id="UP000230392">
    <property type="component" value="Unassembled WGS sequence"/>
</dbReference>
<dbReference type="GO" id="GO:0005840">
    <property type="term" value="C:ribosome"/>
    <property type="evidence" value="ECO:0007669"/>
    <property type="project" value="UniProtKB-KW"/>
</dbReference>
<keyword evidence="3 5" id="KW-0687">Ribonucleoprotein</keyword>
<dbReference type="InterPro" id="IPR003256">
    <property type="entry name" value="Ribosomal_uL24"/>
</dbReference>
<reference evidence="7 8" key="1">
    <citation type="submission" date="2017-09" db="EMBL/GenBank/DDBJ databases">
        <title>Depth-based differentiation of microbial function through sediment-hosted aquifers and enrichment of novel symbionts in the deep terrestrial subsurface.</title>
        <authorList>
            <person name="Probst A.J."/>
            <person name="Ladd B."/>
            <person name="Jarett J.K."/>
            <person name="Geller-Mcgrath D.E."/>
            <person name="Sieber C.M."/>
            <person name="Emerson J.B."/>
            <person name="Anantharaman K."/>
            <person name="Thomas B.C."/>
            <person name="Malmstrom R."/>
            <person name="Stieglmeier M."/>
            <person name="Klingl A."/>
            <person name="Woyke T."/>
            <person name="Ryan C.M."/>
            <person name="Banfield J.F."/>
        </authorList>
    </citation>
    <scope>NUCLEOTIDE SEQUENCE [LARGE SCALE GENOMIC DNA]</scope>
    <source>
        <strain evidence="7">CG23_combo_of_CG06-09_8_20_14_all_48_7</strain>
    </source>
</reference>
<keyword evidence="2 5" id="KW-0689">Ribosomal protein</keyword>
<evidence type="ECO:0000256" key="3">
    <source>
        <dbReference type="ARBA" id="ARBA00023274"/>
    </source>
</evidence>
<dbReference type="EMBL" id="PCRF01000011">
    <property type="protein sequence ID" value="PIP16761.1"/>
    <property type="molecule type" value="Genomic_DNA"/>
</dbReference>
<organism evidence="7 8">
    <name type="scientific">bacterium (Candidatus Ratteibacteria) CG23_combo_of_CG06-09_8_20_14_all_48_7</name>
    <dbReference type="NCBI Taxonomy" id="2014292"/>
    <lineage>
        <taxon>Bacteria</taxon>
        <taxon>Candidatus Ratteibacteria</taxon>
    </lineage>
</organism>
<dbReference type="Gene3D" id="2.30.30.30">
    <property type="match status" value="1"/>
</dbReference>
<keyword evidence="5" id="KW-0699">rRNA-binding</keyword>
<proteinExistence type="inferred from homology"/>
<dbReference type="CDD" id="cd06089">
    <property type="entry name" value="KOW_RPL26"/>
    <property type="match status" value="1"/>
</dbReference>
<dbReference type="InterPro" id="IPR005824">
    <property type="entry name" value="KOW"/>
</dbReference>
<evidence type="ECO:0000313" key="8">
    <source>
        <dbReference type="Proteomes" id="UP000230392"/>
    </source>
</evidence>
<dbReference type="InterPro" id="IPR014722">
    <property type="entry name" value="Rib_uL2_dom2"/>
</dbReference>
<comment type="function">
    <text evidence="5">One of two assembly initiator proteins, it binds directly to the 5'-end of the 23S rRNA, where it nucleates assembly of the 50S subunit.</text>
</comment>
<dbReference type="InterPro" id="IPR041988">
    <property type="entry name" value="Ribosomal_uL24_KOW"/>
</dbReference>
<protein>
    <recommendedName>
        <fullName evidence="4 5">Large ribosomal subunit protein uL24</fullName>
    </recommendedName>
</protein>
<evidence type="ECO:0000256" key="4">
    <source>
        <dbReference type="ARBA" id="ARBA00035206"/>
    </source>
</evidence>
<dbReference type="InterPro" id="IPR008991">
    <property type="entry name" value="Translation_prot_SH3-like_sf"/>
</dbReference>
<evidence type="ECO:0000256" key="2">
    <source>
        <dbReference type="ARBA" id="ARBA00022980"/>
    </source>
</evidence>
<dbReference type="NCBIfam" id="TIGR01079">
    <property type="entry name" value="rplX_bact"/>
    <property type="match status" value="1"/>
</dbReference>
<dbReference type="AlphaFoldDB" id="A0A2G9YDZ9"/>
<dbReference type="Pfam" id="PF00467">
    <property type="entry name" value="KOW"/>
    <property type="match status" value="1"/>
</dbReference>
<evidence type="ECO:0000259" key="6">
    <source>
        <dbReference type="SMART" id="SM00739"/>
    </source>
</evidence>
<dbReference type="SUPFAM" id="SSF50104">
    <property type="entry name" value="Translation proteins SH3-like domain"/>
    <property type="match status" value="1"/>
</dbReference>
<comment type="similarity">
    <text evidence="1 5">Belongs to the universal ribosomal protein uL24 family.</text>
</comment>
<evidence type="ECO:0000256" key="1">
    <source>
        <dbReference type="ARBA" id="ARBA00010618"/>
    </source>
</evidence>
<evidence type="ECO:0000313" key="7">
    <source>
        <dbReference type="EMBL" id="PIP16761.1"/>
    </source>
</evidence>
<comment type="caution">
    <text evidence="7">The sequence shown here is derived from an EMBL/GenBank/DDBJ whole genome shotgun (WGS) entry which is preliminary data.</text>
</comment>
<dbReference type="Pfam" id="PF17136">
    <property type="entry name" value="ribosomal_L24"/>
    <property type="match status" value="1"/>
</dbReference>
<name>A0A2G9YDZ9_9BACT</name>
<dbReference type="GO" id="GO:1990904">
    <property type="term" value="C:ribonucleoprotein complex"/>
    <property type="evidence" value="ECO:0007669"/>
    <property type="project" value="UniProtKB-KW"/>
</dbReference>
<dbReference type="GO" id="GO:0019843">
    <property type="term" value="F:rRNA binding"/>
    <property type="evidence" value="ECO:0007669"/>
    <property type="project" value="UniProtKB-UniRule"/>
</dbReference>
<evidence type="ECO:0000256" key="5">
    <source>
        <dbReference type="HAMAP-Rule" id="MF_01326"/>
    </source>
</evidence>
<gene>
    <name evidence="5" type="primary">rplX</name>
    <name evidence="7" type="ORF">COX46_00275</name>
</gene>
<keyword evidence="5" id="KW-0694">RNA-binding</keyword>
<dbReference type="InterPro" id="IPR057264">
    <property type="entry name" value="Ribosomal_uL24_C"/>
</dbReference>
<sequence>MKLRKGDFVQVMKGKDVGKKGRVISAYPRENLLLVEGVNFVKRHTKSGPRNPQGGIIQKEMPISLPNLRYFCLKCNRPVRVGFKFISENKIRYCKKCGELIESK</sequence>
<comment type="subunit">
    <text evidence="5">Part of the 50S ribosomal subunit.</text>
</comment>
<dbReference type="GO" id="GO:0003735">
    <property type="term" value="F:structural constituent of ribosome"/>
    <property type="evidence" value="ECO:0007669"/>
    <property type="project" value="InterPro"/>
</dbReference>
<dbReference type="GO" id="GO:0006412">
    <property type="term" value="P:translation"/>
    <property type="evidence" value="ECO:0007669"/>
    <property type="project" value="UniProtKB-UniRule"/>
</dbReference>
<dbReference type="HAMAP" id="MF_01326_B">
    <property type="entry name" value="Ribosomal_uL24_B"/>
    <property type="match status" value="1"/>
</dbReference>
<feature type="domain" description="KOW" evidence="6">
    <location>
        <begin position="2"/>
        <end position="29"/>
    </location>
</feature>